<feature type="region of interest" description="Disordered" evidence="1">
    <location>
        <begin position="224"/>
        <end position="245"/>
    </location>
</feature>
<accession>A0A8J6HDV1</accession>
<feature type="region of interest" description="Disordered" evidence="1">
    <location>
        <begin position="161"/>
        <end position="182"/>
    </location>
</feature>
<gene>
    <name evidence="2" type="ORF">GEV33_010199</name>
</gene>
<dbReference type="EMBL" id="JABDTM020025925">
    <property type="protein sequence ID" value="KAH0812592.1"/>
    <property type="molecule type" value="Genomic_DNA"/>
</dbReference>
<feature type="compositionally biased region" description="Basic and acidic residues" evidence="1">
    <location>
        <begin position="234"/>
        <end position="245"/>
    </location>
</feature>
<keyword evidence="3" id="KW-1185">Reference proteome</keyword>
<evidence type="ECO:0000256" key="1">
    <source>
        <dbReference type="SAM" id="MobiDB-lite"/>
    </source>
</evidence>
<dbReference type="AlphaFoldDB" id="A0A8J6HDV1"/>
<reference evidence="2" key="2">
    <citation type="submission" date="2021-08" db="EMBL/GenBank/DDBJ databases">
        <authorList>
            <person name="Eriksson T."/>
        </authorList>
    </citation>
    <scope>NUCLEOTIDE SEQUENCE</scope>
    <source>
        <strain evidence="2">Stoneville</strain>
        <tissue evidence="2">Whole head</tissue>
    </source>
</reference>
<organism evidence="2 3">
    <name type="scientific">Tenebrio molitor</name>
    <name type="common">Yellow mealworm beetle</name>
    <dbReference type="NCBI Taxonomy" id="7067"/>
    <lineage>
        <taxon>Eukaryota</taxon>
        <taxon>Metazoa</taxon>
        <taxon>Ecdysozoa</taxon>
        <taxon>Arthropoda</taxon>
        <taxon>Hexapoda</taxon>
        <taxon>Insecta</taxon>
        <taxon>Pterygota</taxon>
        <taxon>Neoptera</taxon>
        <taxon>Endopterygota</taxon>
        <taxon>Coleoptera</taxon>
        <taxon>Polyphaga</taxon>
        <taxon>Cucujiformia</taxon>
        <taxon>Tenebrionidae</taxon>
        <taxon>Tenebrio</taxon>
    </lineage>
</organism>
<protein>
    <submittedName>
        <fullName evidence="2">Uncharacterized protein</fullName>
    </submittedName>
</protein>
<evidence type="ECO:0000313" key="2">
    <source>
        <dbReference type="EMBL" id="KAH0812592.1"/>
    </source>
</evidence>
<name>A0A8J6HDV1_TENMO</name>
<reference evidence="2" key="1">
    <citation type="journal article" date="2020" name="J Insects Food Feed">
        <title>The yellow mealworm (Tenebrio molitor) genome: a resource for the emerging insects as food and feed industry.</title>
        <authorList>
            <person name="Eriksson T."/>
            <person name="Andere A."/>
            <person name="Kelstrup H."/>
            <person name="Emery V."/>
            <person name="Picard C."/>
        </authorList>
    </citation>
    <scope>NUCLEOTIDE SEQUENCE</scope>
    <source>
        <strain evidence="2">Stoneville</strain>
        <tissue evidence="2">Whole head</tissue>
    </source>
</reference>
<sequence>MEIVYVHQVWPLSKTERRSYGRWRAEDEDLGLSEENEWKWEGRKVKRVSEFKYLDYTFNERSTHERGSEEGKQGSGMCVGNRRVRDLGMEGTRGGRESARKIFEMLGVDRETPGYIMKKECKRSRLKVKAEKRAAKLEDTTAGRKKCNLLTECWREKKKNAEEKERENYHQRNGYASEEVDECEAKYNRKRERCTTEEIPECLGMKSRRERKIMAKFRCGREKTGIGRKVNQRAKPEGYKAPREK</sequence>
<comment type="caution">
    <text evidence="2">The sequence shown here is derived from an EMBL/GenBank/DDBJ whole genome shotgun (WGS) entry which is preliminary data.</text>
</comment>
<proteinExistence type="predicted"/>
<evidence type="ECO:0000313" key="3">
    <source>
        <dbReference type="Proteomes" id="UP000719412"/>
    </source>
</evidence>
<feature type="compositionally biased region" description="Basic and acidic residues" evidence="1">
    <location>
        <begin position="161"/>
        <end position="170"/>
    </location>
</feature>
<dbReference type="Proteomes" id="UP000719412">
    <property type="component" value="Unassembled WGS sequence"/>
</dbReference>